<dbReference type="EMBL" id="CP006731">
    <property type="protein sequence ID" value="AHB71803.1"/>
    <property type="molecule type" value="Genomic_DNA"/>
</dbReference>
<reference evidence="1 2" key="1">
    <citation type="journal article" date="2014" name="Genome Announc.">
        <title>Complete Genome Sequence of Cronobacter sakazakii Strain CMCC 45402.</title>
        <authorList>
            <person name="Zhao Z."/>
            <person name="Wang L."/>
            <person name="Wang B."/>
            <person name="Liang H."/>
            <person name="Ye Q."/>
            <person name="Zeng M."/>
        </authorList>
    </citation>
    <scope>NUCLEOTIDE SEQUENCE [LARGE SCALE GENOMIC DNA]</scope>
    <source>
        <strain evidence="2">45402</strain>
    </source>
</reference>
<organism evidence="1 2">
    <name type="scientific">Cronobacter malonaticus</name>
    <dbReference type="NCBI Taxonomy" id="413503"/>
    <lineage>
        <taxon>Bacteria</taxon>
        <taxon>Pseudomonadati</taxon>
        <taxon>Pseudomonadota</taxon>
        <taxon>Gammaproteobacteria</taxon>
        <taxon>Enterobacterales</taxon>
        <taxon>Enterobacteriaceae</taxon>
        <taxon>Cronobacter</taxon>
    </lineage>
</organism>
<dbReference type="KEGG" id="csi:P262_04832"/>
<gene>
    <name evidence="1" type="ORF">P262_04832</name>
</gene>
<protein>
    <submittedName>
        <fullName evidence="1">Uncharacterized protein</fullName>
    </submittedName>
</protein>
<evidence type="ECO:0000313" key="2">
    <source>
        <dbReference type="Proteomes" id="UP000018545"/>
    </source>
</evidence>
<proteinExistence type="predicted"/>
<name>V5U357_9ENTR</name>
<accession>V5U357</accession>
<dbReference type="AlphaFoldDB" id="V5U357"/>
<dbReference type="HOGENOM" id="CLU_3116958_0_0_6"/>
<dbReference type="Proteomes" id="UP000018545">
    <property type="component" value="Chromosome"/>
</dbReference>
<sequence>MARKRITGNKPRPVAQRLPGLRATCNITAHLYKTPAKQTQPGYNHAWFFT</sequence>
<evidence type="ECO:0000313" key="1">
    <source>
        <dbReference type="EMBL" id="AHB71803.1"/>
    </source>
</evidence>